<protein>
    <recommendedName>
        <fullName evidence="3">Desmoplakin SH3 domain-containing protein</fullName>
    </recommendedName>
</protein>
<dbReference type="Gene3D" id="3.90.1290.10">
    <property type="entry name" value="Plakin repeat"/>
    <property type="match status" value="2"/>
</dbReference>
<evidence type="ECO:0000259" key="3">
    <source>
        <dbReference type="Pfam" id="PF17902"/>
    </source>
</evidence>
<evidence type="ECO:0000313" key="5">
    <source>
        <dbReference type="Proteomes" id="UP001208570"/>
    </source>
</evidence>
<dbReference type="Pfam" id="PF00681">
    <property type="entry name" value="Plectin"/>
    <property type="match status" value="1"/>
</dbReference>
<name>A0AAD9NGU2_9ANNE</name>
<dbReference type="GO" id="GO:0005856">
    <property type="term" value="C:cytoskeleton"/>
    <property type="evidence" value="ECO:0007669"/>
    <property type="project" value="InterPro"/>
</dbReference>
<dbReference type="EMBL" id="JAODUP010000024">
    <property type="protein sequence ID" value="KAK2167756.1"/>
    <property type="molecule type" value="Genomic_DNA"/>
</dbReference>
<comment type="caution">
    <text evidence="4">The sequence shown here is derived from an EMBL/GenBank/DDBJ whole genome shotgun (WGS) entry which is preliminary data.</text>
</comment>
<dbReference type="Gene3D" id="2.30.30.40">
    <property type="entry name" value="SH3 Domains"/>
    <property type="match status" value="1"/>
</dbReference>
<proteinExistence type="predicted"/>
<reference evidence="4" key="1">
    <citation type="journal article" date="2023" name="Mol. Biol. Evol.">
        <title>Third-Generation Sequencing Reveals the Adaptive Role of the Epigenome in Three Deep-Sea Polychaetes.</title>
        <authorList>
            <person name="Perez M."/>
            <person name="Aroh O."/>
            <person name="Sun Y."/>
            <person name="Lan Y."/>
            <person name="Juniper S.K."/>
            <person name="Young C.R."/>
            <person name="Angers B."/>
            <person name="Qian P.Y."/>
        </authorList>
    </citation>
    <scope>NUCLEOTIDE SEQUENCE</scope>
    <source>
        <strain evidence="4">P08H-3</strain>
    </source>
</reference>
<dbReference type="Gene3D" id="1.20.58.60">
    <property type="match status" value="1"/>
</dbReference>
<keyword evidence="5" id="KW-1185">Reference proteome</keyword>
<dbReference type="Pfam" id="PF17902">
    <property type="entry name" value="SH3_10"/>
    <property type="match status" value="1"/>
</dbReference>
<evidence type="ECO:0000256" key="2">
    <source>
        <dbReference type="ARBA" id="ARBA00022737"/>
    </source>
</evidence>
<dbReference type="InterPro" id="IPR035915">
    <property type="entry name" value="Plakin_repeat_sf"/>
</dbReference>
<dbReference type="GO" id="GO:0045104">
    <property type="term" value="P:intermediate filament cytoskeleton organization"/>
    <property type="evidence" value="ECO:0007669"/>
    <property type="project" value="InterPro"/>
</dbReference>
<keyword evidence="2" id="KW-0677">Repeat</keyword>
<accession>A0AAD9NGU2</accession>
<dbReference type="SUPFAM" id="SSF75399">
    <property type="entry name" value="Plakin repeat"/>
    <property type="match status" value="2"/>
</dbReference>
<dbReference type="Proteomes" id="UP001208570">
    <property type="component" value="Unassembled WGS sequence"/>
</dbReference>
<dbReference type="InterPro" id="IPR001101">
    <property type="entry name" value="Plectin_repeat"/>
</dbReference>
<evidence type="ECO:0000256" key="1">
    <source>
        <dbReference type="ARBA" id="ARBA00022553"/>
    </source>
</evidence>
<dbReference type="PANTHER" id="PTHR23169">
    <property type="entry name" value="ENVOPLAKIN"/>
    <property type="match status" value="1"/>
</dbReference>
<dbReference type="SMART" id="SM00250">
    <property type="entry name" value="PLEC"/>
    <property type="match status" value="3"/>
</dbReference>
<organism evidence="4 5">
    <name type="scientific">Paralvinella palmiformis</name>
    <dbReference type="NCBI Taxonomy" id="53620"/>
    <lineage>
        <taxon>Eukaryota</taxon>
        <taxon>Metazoa</taxon>
        <taxon>Spiralia</taxon>
        <taxon>Lophotrochozoa</taxon>
        <taxon>Annelida</taxon>
        <taxon>Polychaeta</taxon>
        <taxon>Sedentaria</taxon>
        <taxon>Canalipalpata</taxon>
        <taxon>Terebellida</taxon>
        <taxon>Terebelliformia</taxon>
        <taxon>Alvinellidae</taxon>
        <taxon>Paralvinella</taxon>
    </lineage>
</organism>
<evidence type="ECO:0000313" key="4">
    <source>
        <dbReference type="EMBL" id="KAK2167756.1"/>
    </source>
</evidence>
<feature type="domain" description="Desmoplakin SH3" evidence="3">
    <location>
        <begin position="102"/>
        <end position="157"/>
    </location>
</feature>
<dbReference type="AlphaFoldDB" id="A0AAD9NGU2"/>
<keyword evidence="1" id="KW-0597">Phosphoprotein</keyword>
<dbReference type="InterPro" id="IPR043197">
    <property type="entry name" value="Plakin"/>
</dbReference>
<dbReference type="InterPro" id="IPR041615">
    <property type="entry name" value="Desmoplakin_SH3"/>
</dbReference>
<sequence>MEGTKQDIKSHCIASLSELGASKEYCEFFADVLQTEHDMNVAIYKIQQDLKPEDNGGPIDPAILLSGLQELTRYYNHWKADIDALQQRGVGIPALDVDPAMVKQSRVLKLLCSLETKDINLHEGDQITIKDARRNNLKVLTAGGLEAIVPALCCILPTPDKTAMTAAERLRIQLLCSWTECVRKTKRLLSESLLTNCKKLAREWKPPTENGPSLAKDRVARRVRRILDCATRAPHCDYNKLHSCLFSLERELNSYNVNGADLSMSVCKIANLDKSVLCFYNFYKQWHGYRRELEMSSVRPIRVVESLLELRRKVPHGRNYKYLEYKMTMENTETVEEIVYINEKENIIEGTSSSGFGTRTEKVVADQITSTEVEERKRFIIRGVIDPREKTRVISIRDAIQEGIVDQERGMYLNPDTGEGCPIPQAMNEQLILVEFQTSTKSSEKTKAIGLITIKTPDDSQRYEMTGAVDPLTGERLSMDEAKRRGLVDQAETSYTLVSSGETFPIHEAVLSGWVLAEFQGGTQKYAVKTYAVNAVVDQRLRKKIPFYEAVRRGLIDKGTGTYINNETGERIYVVDAIRRGFLKAKVIDGDAAGLDIDAENKMVVEKVDKIRKSVLKSVGVIKAFKNAAQRGSQSDEP</sequence>
<gene>
    <name evidence="4" type="ORF">LSH36_24g00022</name>
</gene>